<accession>A0A964UQC4</accession>
<evidence type="ECO:0000313" key="3">
    <source>
        <dbReference type="Proteomes" id="UP000598297"/>
    </source>
</evidence>
<feature type="compositionally biased region" description="Polar residues" evidence="1">
    <location>
        <begin position="82"/>
        <end position="93"/>
    </location>
</feature>
<comment type="caution">
    <text evidence="2">The sequence shown here is derived from an EMBL/GenBank/DDBJ whole genome shotgun (WGS) entry which is preliminary data.</text>
</comment>
<dbReference type="EMBL" id="JAAAHS010000089">
    <property type="protein sequence ID" value="NBE52561.1"/>
    <property type="molecule type" value="Genomic_DNA"/>
</dbReference>
<proteinExistence type="predicted"/>
<name>A0A964UQC4_9ACTN</name>
<keyword evidence="3" id="KW-1185">Reference proteome</keyword>
<evidence type="ECO:0000313" key="2">
    <source>
        <dbReference type="EMBL" id="NBE52561.1"/>
    </source>
</evidence>
<gene>
    <name evidence="2" type="ORF">GUY60_14225</name>
</gene>
<sequence length="130" mass="13808">MDVAISAVAGPGNQHRRTHDVIDIGDIDLYLGLDIGNGEHHATAVTTAGKKAFDTQRAAQRPAAPETTQRSFTGHPLVRPQLPSSSGALSNYSRAVAHGPKKPSATNSPTSAWRSVAMAERRSQLFINAQ</sequence>
<feature type="region of interest" description="Disordered" evidence="1">
    <location>
        <begin position="52"/>
        <end position="114"/>
    </location>
</feature>
<feature type="compositionally biased region" description="Polar residues" evidence="1">
    <location>
        <begin position="104"/>
        <end position="113"/>
    </location>
</feature>
<organism evidence="2 3">
    <name type="scientific">Streptomyces boluensis</name>
    <dbReference type="NCBI Taxonomy" id="1775135"/>
    <lineage>
        <taxon>Bacteria</taxon>
        <taxon>Bacillati</taxon>
        <taxon>Actinomycetota</taxon>
        <taxon>Actinomycetes</taxon>
        <taxon>Kitasatosporales</taxon>
        <taxon>Streptomycetaceae</taxon>
        <taxon>Streptomyces</taxon>
    </lineage>
</organism>
<evidence type="ECO:0000256" key="1">
    <source>
        <dbReference type="SAM" id="MobiDB-lite"/>
    </source>
</evidence>
<reference evidence="2" key="1">
    <citation type="submission" date="2020-01" db="EMBL/GenBank/DDBJ databases">
        <title>Whole-genome analyses of novel actinobacteria.</title>
        <authorList>
            <person name="Sahin N."/>
        </authorList>
    </citation>
    <scope>NUCLEOTIDE SEQUENCE</scope>
    <source>
        <strain evidence="2">YC537</strain>
    </source>
</reference>
<dbReference type="OrthoDB" id="3188901at2"/>
<protein>
    <submittedName>
        <fullName evidence="2">Uncharacterized protein</fullName>
    </submittedName>
</protein>
<dbReference type="AlphaFoldDB" id="A0A964UQC4"/>
<dbReference type="RefSeq" id="WP_161697607.1">
    <property type="nucleotide sequence ID" value="NZ_JAAAHS010000089.1"/>
</dbReference>
<dbReference type="Proteomes" id="UP000598297">
    <property type="component" value="Unassembled WGS sequence"/>
</dbReference>